<evidence type="ECO:0000256" key="4">
    <source>
        <dbReference type="ARBA" id="ARBA00022989"/>
    </source>
</evidence>
<feature type="transmembrane region" description="Helical" evidence="10">
    <location>
        <begin position="663"/>
        <end position="683"/>
    </location>
</feature>
<dbReference type="CTD" id="38133"/>
<dbReference type="GeneID" id="115624755"/>
<feature type="compositionally biased region" description="Acidic residues" evidence="9">
    <location>
        <begin position="560"/>
        <end position="574"/>
    </location>
</feature>
<dbReference type="InterPro" id="IPR003280">
    <property type="entry name" value="2pore_dom_K_chnl"/>
</dbReference>
<dbReference type="PANTHER" id="PTHR11003">
    <property type="entry name" value="POTASSIUM CHANNEL, SUBFAMILY K"/>
    <property type="match status" value="1"/>
</dbReference>
<feature type="compositionally biased region" description="Basic and acidic residues" evidence="9">
    <location>
        <begin position="583"/>
        <end position="595"/>
    </location>
</feature>
<keyword evidence="5 8" id="KW-0406">Ion transport</keyword>
<feature type="compositionally biased region" description="Basic residues" evidence="9">
    <location>
        <begin position="212"/>
        <end position="223"/>
    </location>
</feature>
<dbReference type="AlphaFoldDB" id="A0A6J2TFD2"/>
<proteinExistence type="inferred from homology"/>
<sequence length="771" mass="88579">MSGRRTQSLPPHMQEPQKPERGRCVAAICFSWKVLTCVVSHVMLVLLVVSYCVGGAYLFQHLEKPHEIEVKRDIQNLRSNLTERIWLLSDDASVLRENDWMANVSKHLASFEKQILTAIKTNGWDGDEDPTKSQWTFAGSLFYSIIVITTIGYGHISPRTDWGKVTTIFYAIVGIPLMLLCLSNIGDVMATSFRFLYWRVCCYVCTRTARRPRNQRSRQRSVRSQRNTSRSQPPPFRRSMKLTQRSANDSGFGPSMGLPHAYSDPDVRTFGRGEYERDFGGGGGGGGRTRRQQQHQQPRHHDPASSHRGGRHAIYDDDYEPPQNTQTLNRSNRFSSRQRQRDRMRDRHTVERERYLGHSRSHMDDGSIDEFSDMQPPAKRAMSARSVRSPQRHDHEPQSRGQQDTRATRELSRLHSQPGRGRSVPNSAHGRAKSVDPRHSGHSAYYEDVDDELARKTPIISNRYALDDFESWGQDAGGAGSGGNRSKHPPRSQSMPRSAHQRQRDRDRSPQPQAQYGNGRRHSIGRQTSRYGNQLELPEYEKSTGNQQRNKRGRSPRYDPEEEFDDISLYDDCEYSGGHRGGRGYDDRHYEDQPPRRTSRHREQRRQRRERSERLPPSPRIMSPMGFPVQRQIRRRPSYDYDDDSMYGDDGDYGELLPKDRPVPIWLCVFLVVSYILGGAALFTTWEEWSFLDSAYFCFITLTTIGFGDFVPAKGVKDESQQSIAYCSLYLLFGIALLAMSFNLVQEEFIANVKEVARRLGILKDDDDDDD</sequence>
<keyword evidence="3 8" id="KW-0812">Transmembrane</keyword>
<evidence type="ECO:0000313" key="12">
    <source>
        <dbReference type="Proteomes" id="UP000504634"/>
    </source>
</evidence>
<dbReference type="Pfam" id="PF07885">
    <property type="entry name" value="Ion_trans_2"/>
    <property type="match status" value="2"/>
</dbReference>
<reference evidence="13" key="1">
    <citation type="submission" date="2025-08" db="UniProtKB">
        <authorList>
            <consortium name="RefSeq"/>
        </authorList>
    </citation>
    <scope>IDENTIFICATION</scope>
    <source>
        <strain evidence="13">11010-0011.00</strain>
        <tissue evidence="13">Whole body</tissue>
    </source>
</reference>
<evidence type="ECO:0000256" key="5">
    <source>
        <dbReference type="ARBA" id="ARBA00023065"/>
    </source>
</evidence>
<dbReference type="InterPro" id="IPR013099">
    <property type="entry name" value="K_chnl_dom"/>
</dbReference>
<dbReference type="Gene3D" id="1.10.287.70">
    <property type="match status" value="2"/>
</dbReference>
<protein>
    <submittedName>
        <fullName evidence="13">Uncharacterized protein LOC115624755</fullName>
    </submittedName>
</protein>
<dbReference type="RefSeq" id="XP_030375446.1">
    <property type="nucleotide sequence ID" value="XM_030519586.1"/>
</dbReference>
<feature type="region of interest" description="Disordered" evidence="9">
    <location>
        <begin position="212"/>
        <end position="449"/>
    </location>
</feature>
<evidence type="ECO:0000256" key="6">
    <source>
        <dbReference type="ARBA" id="ARBA00023136"/>
    </source>
</evidence>
<keyword evidence="4 10" id="KW-1133">Transmembrane helix</keyword>
<dbReference type="GO" id="GO:0030322">
    <property type="term" value="P:stabilization of membrane potential"/>
    <property type="evidence" value="ECO:0007669"/>
    <property type="project" value="TreeGrafter"/>
</dbReference>
<evidence type="ECO:0000256" key="2">
    <source>
        <dbReference type="ARBA" id="ARBA00022448"/>
    </source>
</evidence>
<feature type="transmembrane region" description="Helical" evidence="10">
    <location>
        <begin position="689"/>
        <end position="711"/>
    </location>
</feature>
<comment type="subcellular location">
    <subcellularLocation>
        <location evidence="1">Membrane</location>
        <topology evidence="1">Multi-pass membrane protein</topology>
    </subcellularLocation>
</comment>
<evidence type="ECO:0000259" key="11">
    <source>
        <dbReference type="Pfam" id="PF07885"/>
    </source>
</evidence>
<dbReference type="PANTHER" id="PTHR11003:SF334">
    <property type="entry name" value="FI03418P"/>
    <property type="match status" value="1"/>
</dbReference>
<keyword evidence="6 10" id="KW-0472">Membrane</keyword>
<feature type="region of interest" description="Disordered" evidence="9">
    <location>
        <begin position="471"/>
        <end position="625"/>
    </location>
</feature>
<comment type="similarity">
    <text evidence="8">Belongs to the two pore domain potassium channel (TC 1.A.1.8) family.</text>
</comment>
<feature type="transmembrane region" description="Helical" evidence="10">
    <location>
        <begin position="135"/>
        <end position="156"/>
    </location>
</feature>
<dbReference type="GO" id="GO:0015271">
    <property type="term" value="F:outward rectifier potassium channel activity"/>
    <property type="evidence" value="ECO:0007669"/>
    <property type="project" value="TreeGrafter"/>
</dbReference>
<evidence type="ECO:0000256" key="1">
    <source>
        <dbReference type="ARBA" id="ARBA00004141"/>
    </source>
</evidence>
<gene>
    <name evidence="13" type="primary">LOC115624755</name>
</gene>
<name>A0A6J2TFD2_DROLE</name>
<keyword evidence="2 8" id="KW-0813">Transport</keyword>
<evidence type="ECO:0000256" key="10">
    <source>
        <dbReference type="SAM" id="Phobius"/>
    </source>
</evidence>
<dbReference type="SUPFAM" id="SSF81324">
    <property type="entry name" value="Voltage-gated potassium channels"/>
    <property type="match status" value="2"/>
</dbReference>
<feature type="compositionally biased region" description="Basic and acidic residues" evidence="9">
    <location>
        <begin position="263"/>
        <end position="279"/>
    </location>
</feature>
<keyword evidence="12" id="KW-1185">Reference proteome</keyword>
<evidence type="ECO:0000256" key="9">
    <source>
        <dbReference type="SAM" id="MobiDB-lite"/>
    </source>
</evidence>
<dbReference type="GO" id="GO:0022841">
    <property type="term" value="F:potassium ion leak channel activity"/>
    <property type="evidence" value="ECO:0007669"/>
    <property type="project" value="TreeGrafter"/>
</dbReference>
<evidence type="ECO:0000256" key="8">
    <source>
        <dbReference type="RuleBase" id="RU003857"/>
    </source>
</evidence>
<feature type="domain" description="Potassium channel" evidence="11">
    <location>
        <begin position="132"/>
        <end position="189"/>
    </location>
</feature>
<feature type="compositionally biased region" description="Basic and acidic residues" evidence="9">
    <location>
        <begin position="339"/>
        <end position="365"/>
    </location>
</feature>
<dbReference type="FunFam" id="1.10.287.70:FF:000316">
    <property type="entry name" value="FI03418p"/>
    <property type="match status" value="1"/>
</dbReference>
<dbReference type="PRINTS" id="PR01333">
    <property type="entry name" value="2POREKCHANEL"/>
</dbReference>
<dbReference type="OrthoDB" id="297496at2759"/>
<keyword evidence="7 8" id="KW-0407">Ion channel</keyword>
<accession>A0A6J2TFD2</accession>
<evidence type="ECO:0000256" key="3">
    <source>
        <dbReference type="ARBA" id="ARBA00022692"/>
    </source>
</evidence>
<evidence type="ECO:0000256" key="7">
    <source>
        <dbReference type="ARBA" id="ARBA00023303"/>
    </source>
</evidence>
<organism evidence="12 13">
    <name type="scientific">Drosophila lebanonensis</name>
    <name type="common">Fruit fly</name>
    <name type="synonym">Scaptodrosophila lebanonensis</name>
    <dbReference type="NCBI Taxonomy" id="7225"/>
    <lineage>
        <taxon>Eukaryota</taxon>
        <taxon>Metazoa</taxon>
        <taxon>Ecdysozoa</taxon>
        <taxon>Arthropoda</taxon>
        <taxon>Hexapoda</taxon>
        <taxon>Insecta</taxon>
        <taxon>Pterygota</taxon>
        <taxon>Neoptera</taxon>
        <taxon>Endopterygota</taxon>
        <taxon>Diptera</taxon>
        <taxon>Brachycera</taxon>
        <taxon>Muscomorpha</taxon>
        <taxon>Ephydroidea</taxon>
        <taxon>Drosophilidae</taxon>
        <taxon>Scaptodrosophila</taxon>
    </lineage>
</organism>
<feature type="domain" description="Potassium channel" evidence="11">
    <location>
        <begin position="671"/>
        <end position="748"/>
    </location>
</feature>
<dbReference type="GO" id="GO:0005886">
    <property type="term" value="C:plasma membrane"/>
    <property type="evidence" value="ECO:0007669"/>
    <property type="project" value="TreeGrafter"/>
</dbReference>
<evidence type="ECO:0000313" key="13">
    <source>
        <dbReference type="RefSeq" id="XP_030375446.1"/>
    </source>
</evidence>
<feature type="transmembrane region" description="Helical" evidence="10">
    <location>
        <begin position="38"/>
        <end position="59"/>
    </location>
</feature>
<feature type="compositionally biased region" description="Basic residues" evidence="9">
    <location>
        <begin position="597"/>
        <end position="609"/>
    </location>
</feature>
<feature type="transmembrane region" description="Helical" evidence="10">
    <location>
        <begin position="723"/>
        <end position="745"/>
    </location>
</feature>
<dbReference type="Proteomes" id="UP000504634">
    <property type="component" value="Unplaced"/>
</dbReference>
<feature type="transmembrane region" description="Helical" evidence="10">
    <location>
        <begin position="168"/>
        <end position="190"/>
    </location>
</feature>